<keyword evidence="6" id="KW-0061">Asparagine biosynthesis</keyword>
<dbReference type="Pfam" id="PF00733">
    <property type="entry name" value="Asn_synthase"/>
    <property type="match status" value="1"/>
</dbReference>
<dbReference type="InterPro" id="IPR006426">
    <property type="entry name" value="Asn_synth_AEB"/>
</dbReference>
<feature type="domain" description="Glutamine amidotransferase type-2" evidence="9">
    <location>
        <begin position="2"/>
        <end position="209"/>
    </location>
</feature>
<comment type="catalytic activity">
    <reaction evidence="8">
        <text>L-aspartate + L-glutamine + ATP + H2O = L-asparagine + L-glutamate + AMP + diphosphate + H(+)</text>
        <dbReference type="Rhea" id="RHEA:12228"/>
        <dbReference type="ChEBI" id="CHEBI:15377"/>
        <dbReference type="ChEBI" id="CHEBI:15378"/>
        <dbReference type="ChEBI" id="CHEBI:29985"/>
        <dbReference type="ChEBI" id="CHEBI:29991"/>
        <dbReference type="ChEBI" id="CHEBI:30616"/>
        <dbReference type="ChEBI" id="CHEBI:33019"/>
        <dbReference type="ChEBI" id="CHEBI:58048"/>
        <dbReference type="ChEBI" id="CHEBI:58359"/>
        <dbReference type="ChEBI" id="CHEBI:456215"/>
        <dbReference type="EC" id="6.3.5.4"/>
    </reaction>
</comment>
<dbReference type="PANTHER" id="PTHR43284">
    <property type="entry name" value="ASPARAGINE SYNTHETASE (GLUTAMINE-HYDROLYZING)"/>
    <property type="match status" value="1"/>
</dbReference>
<evidence type="ECO:0000256" key="5">
    <source>
        <dbReference type="ARBA" id="ARBA00022840"/>
    </source>
</evidence>
<keyword evidence="6" id="KW-0028">Amino-acid biosynthesis</keyword>
<sequence>MCRVFGYFEADIDPATLPELAGALRHGGPDGAGWRHGPDWGLGATRLAVMDPAGGAQPYELDGITAVFNGEIYNHDLLREELRGFGYRFADRCDGSIIPALYHRYGPGFAERLDGMFAIAVVDARERPTLVLCTDDAGMKPLYTWGPASGGVCFASELPAMRAFPGFAAVPTPGGLDAYLTTKAPFGEDTVLAGVKAIAPGSTVVYGGGAPRRIDRSGPAPLAGAEDPAAYAALLRDALEREVGRLARADVPVSVICSGGLDSSLVTALMAAGRDGVDAFHIRYDGDWPFDEHRYAAEVAARSGARLHDVLLDPADIGARLPQVVARLGQPNADPITVSSLVLFEAIRDAGYKVTVSGDGADEAFGGYDRIRAALAAPDWIPGYVDALAAVPPALRHTLYSGDYRAFLSRNGTERDRLIDRLAAAGGSRWERVRGLEVGTRLDAYHLRRVDHLSMAAAVEVRVPFCQKSIRALAANLPGPLQPTGAAAKPALYAAAAPFLPHSVLGRPKQPFTLPIAAMTGRGTALGKHLREVLLSGDATAGGLLDATAVRRLVDSVEDRAAPDTALALWALAVYRLWLDSLAEGGPR</sequence>
<dbReference type="Gene3D" id="3.60.20.10">
    <property type="entry name" value="Glutamine Phosphoribosylpyrophosphate, subunit 1, domain 1"/>
    <property type="match status" value="1"/>
</dbReference>
<dbReference type="InterPro" id="IPR029055">
    <property type="entry name" value="Ntn_hydrolases_N"/>
</dbReference>
<dbReference type="EC" id="6.3.5.4" evidence="3"/>
<gene>
    <name evidence="10" type="primary">asnB</name>
    <name evidence="10" type="ORF">QWI33_10275</name>
</gene>
<evidence type="ECO:0000313" key="11">
    <source>
        <dbReference type="Proteomes" id="UP001171902"/>
    </source>
</evidence>
<dbReference type="NCBIfam" id="TIGR01536">
    <property type="entry name" value="asn_synth_AEB"/>
    <property type="match status" value="1"/>
</dbReference>
<dbReference type="InterPro" id="IPR001962">
    <property type="entry name" value="Asn_synthase"/>
</dbReference>
<dbReference type="CDD" id="cd00712">
    <property type="entry name" value="AsnB"/>
    <property type="match status" value="1"/>
</dbReference>
<dbReference type="SUPFAM" id="SSF52402">
    <property type="entry name" value="Adenine nucleotide alpha hydrolases-like"/>
    <property type="match status" value="1"/>
</dbReference>
<dbReference type="InterPro" id="IPR051786">
    <property type="entry name" value="ASN_synthetase/amidase"/>
</dbReference>
<name>A0ABT7YN93_9ACTN</name>
<keyword evidence="11" id="KW-1185">Reference proteome</keyword>
<evidence type="ECO:0000256" key="6">
    <source>
        <dbReference type="ARBA" id="ARBA00022888"/>
    </source>
</evidence>
<organism evidence="10 11">
    <name type="scientific">Glycomyces tritici</name>
    <dbReference type="NCBI Taxonomy" id="2665176"/>
    <lineage>
        <taxon>Bacteria</taxon>
        <taxon>Bacillati</taxon>
        <taxon>Actinomycetota</taxon>
        <taxon>Actinomycetes</taxon>
        <taxon>Glycomycetales</taxon>
        <taxon>Glycomycetaceae</taxon>
        <taxon>Glycomyces</taxon>
    </lineage>
</organism>
<comment type="pathway">
    <text evidence="1">Amino-acid biosynthesis; L-asparagine biosynthesis; L-asparagine from L-aspartate (L-Gln route): step 1/1.</text>
</comment>
<dbReference type="InterPro" id="IPR014729">
    <property type="entry name" value="Rossmann-like_a/b/a_fold"/>
</dbReference>
<keyword evidence="10" id="KW-0436">Ligase</keyword>
<dbReference type="SUPFAM" id="SSF56235">
    <property type="entry name" value="N-terminal nucleophile aminohydrolases (Ntn hydrolases)"/>
    <property type="match status" value="1"/>
</dbReference>
<dbReference type="CDD" id="cd01991">
    <property type="entry name" value="Asn_synthase_B_C"/>
    <property type="match status" value="1"/>
</dbReference>
<dbReference type="PROSITE" id="PS51278">
    <property type="entry name" value="GATASE_TYPE_2"/>
    <property type="match status" value="1"/>
</dbReference>
<dbReference type="EMBL" id="JAUEMJ010000002">
    <property type="protein sequence ID" value="MDN3240114.1"/>
    <property type="molecule type" value="Genomic_DNA"/>
</dbReference>
<accession>A0ABT7YN93</accession>
<comment type="similarity">
    <text evidence="2">Belongs to the asparagine synthetase family.</text>
</comment>
<evidence type="ECO:0000313" key="10">
    <source>
        <dbReference type="EMBL" id="MDN3240114.1"/>
    </source>
</evidence>
<keyword evidence="5" id="KW-0067">ATP-binding</keyword>
<dbReference type="RefSeq" id="WP_289957161.1">
    <property type="nucleotide sequence ID" value="NZ_JAUEMJ010000002.1"/>
</dbReference>
<dbReference type="PANTHER" id="PTHR43284:SF1">
    <property type="entry name" value="ASPARAGINE SYNTHETASE"/>
    <property type="match status" value="1"/>
</dbReference>
<evidence type="ECO:0000259" key="9">
    <source>
        <dbReference type="PROSITE" id="PS51278"/>
    </source>
</evidence>
<dbReference type="GO" id="GO:0004066">
    <property type="term" value="F:asparagine synthase (glutamine-hydrolyzing) activity"/>
    <property type="evidence" value="ECO:0007669"/>
    <property type="project" value="UniProtKB-EC"/>
</dbReference>
<dbReference type="PIRSF" id="PIRSF001589">
    <property type="entry name" value="Asn_synthetase_glu-h"/>
    <property type="match status" value="1"/>
</dbReference>
<dbReference type="Gene3D" id="3.40.50.620">
    <property type="entry name" value="HUPs"/>
    <property type="match status" value="1"/>
</dbReference>
<keyword evidence="4" id="KW-0547">Nucleotide-binding</keyword>
<evidence type="ECO:0000256" key="4">
    <source>
        <dbReference type="ARBA" id="ARBA00022741"/>
    </source>
</evidence>
<comment type="caution">
    <text evidence="10">The sequence shown here is derived from an EMBL/GenBank/DDBJ whole genome shotgun (WGS) entry which is preliminary data.</text>
</comment>
<dbReference type="Pfam" id="PF13537">
    <property type="entry name" value="GATase_7"/>
    <property type="match status" value="1"/>
</dbReference>
<proteinExistence type="inferred from homology"/>
<evidence type="ECO:0000256" key="7">
    <source>
        <dbReference type="ARBA" id="ARBA00022962"/>
    </source>
</evidence>
<protein>
    <recommendedName>
        <fullName evidence="3">asparagine synthase (glutamine-hydrolyzing)</fullName>
        <ecNumber evidence="3">6.3.5.4</ecNumber>
    </recommendedName>
</protein>
<keyword evidence="7" id="KW-0315">Glutamine amidotransferase</keyword>
<evidence type="ECO:0000256" key="3">
    <source>
        <dbReference type="ARBA" id="ARBA00012737"/>
    </source>
</evidence>
<evidence type="ECO:0000256" key="2">
    <source>
        <dbReference type="ARBA" id="ARBA00005752"/>
    </source>
</evidence>
<evidence type="ECO:0000256" key="8">
    <source>
        <dbReference type="ARBA" id="ARBA00048741"/>
    </source>
</evidence>
<dbReference type="Proteomes" id="UP001171902">
    <property type="component" value="Unassembled WGS sequence"/>
</dbReference>
<evidence type="ECO:0000256" key="1">
    <source>
        <dbReference type="ARBA" id="ARBA00005187"/>
    </source>
</evidence>
<dbReference type="InterPro" id="IPR033738">
    <property type="entry name" value="AsnB_N"/>
</dbReference>
<reference evidence="10" key="1">
    <citation type="submission" date="2023-06" db="EMBL/GenBank/DDBJ databases">
        <title>Gycomyces niveus sp.nov., a novel actinomycete isolated from soil in Shouguang.</title>
        <authorList>
            <person name="Yang X."/>
            <person name="Zhao J."/>
        </authorList>
    </citation>
    <scope>NUCLEOTIDE SEQUENCE</scope>
    <source>
        <strain evidence="10">NEAU C2</strain>
    </source>
</reference>
<dbReference type="InterPro" id="IPR017932">
    <property type="entry name" value="GATase_2_dom"/>
</dbReference>